<feature type="chain" id="PRO_5045539088" description="DUF2845 domain-containing protein" evidence="1">
    <location>
        <begin position="20"/>
        <end position="115"/>
    </location>
</feature>
<feature type="signal peptide" evidence="1">
    <location>
        <begin position="1"/>
        <end position="19"/>
    </location>
</feature>
<dbReference type="Proteomes" id="UP000621455">
    <property type="component" value="Unassembled WGS sequence"/>
</dbReference>
<evidence type="ECO:0008006" key="4">
    <source>
        <dbReference type="Google" id="ProtNLM"/>
    </source>
</evidence>
<reference evidence="2 3" key="1">
    <citation type="submission" date="2019-10" db="EMBL/GenBank/DDBJ databases">
        <title>Taxonomy of Antarctic Massilia spp.: description of Massilia rubra sp. nov., Massilia aquatica sp. nov., Massilia mucilaginosa sp. nov., Massilia frigida sp. nov. isolated from streams, lakes and regoliths.</title>
        <authorList>
            <person name="Holochova P."/>
            <person name="Sedlacek I."/>
            <person name="Kralova S."/>
            <person name="Maslanova I."/>
            <person name="Busse H.-J."/>
            <person name="Stankova E."/>
            <person name="Vrbovska V."/>
            <person name="Kovarovic V."/>
            <person name="Bartak M."/>
            <person name="Svec P."/>
            <person name="Pantucek R."/>
        </authorList>
    </citation>
    <scope>NUCLEOTIDE SEQUENCE [LARGE SCALE GENOMIC DNA]</scope>
    <source>
        <strain evidence="2 3">CCM 8695</strain>
    </source>
</reference>
<organism evidence="2 3">
    <name type="scientific">Massilia frigida</name>
    <dbReference type="NCBI Taxonomy" id="2609281"/>
    <lineage>
        <taxon>Bacteria</taxon>
        <taxon>Pseudomonadati</taxon>
        <taxon>Pseudomonadota</taxon>
        <taxon>Betaproteobacteria</taxon>
        <taxon>Burkholderiales</taxon>
        <taxon>Oxalobacteraceae</taxon>
        <taxon>Telluria group</taxon>
        <taxon>Massilia</taxon>
    </lineage>
</organism>
<protein>
    <recommendedName>
        <fullName evidence="4">DUF2845 domain-containing protein</fullName>
    </recommendedName>
</protein>
<evidence type="ECO:0000256" key="1">
    <source>
        <dbReference type="SAM" id="SignalP"/>
    </source>
</evidence>
<keyword evidence="1" id="KW-0732">Signal</keyword>
<proteinExistence type="predicted"/>
<accession>A0ABX0NE99</accession>
<gene>
    <name evidence="2" type="ORF">F2P44_16545</name>
</gene>
<dbReference type="RefSeq" id="WP_167088206.1">
    <property type="nucleotide sequence ID" value="NZ_WHJG01000016.1"/>
</dbReference>
<sequence>MKPALLLALSPGAMSAAHADILLTPSFIVNIEEDCGTGDVHCSKVSYTGTSKKTGQAIVLRRKAVHAACRKDEEPCEFQGNVFKNGATSYRVTKQGELIVSKGAKILVQETGEWK</sequence>
<name>A0ABX0NE99_9BURK</name>
<comment type="caution">
    <text evidence="2">The sequence shown here is derived from an EMBL/GenBank/DDBJ whole genome shotgun (WGS) entry which is preliminary data.</text>
</comment>
<keyword evidence="3" id="KW-1185">Reference proteome</keyword>
<dbReference type="EMBL" id="WHJG01000016">
    <property type="protein sequence ID" value="NHZ80871.1"/>
    <property type="molecule type" value="Genomic_DNA"/>
</dbReference>
<evidence type="ECO:0000313" key="2">
    <source>
        <dbReference type="EMBL" id="NHZ80871.1"/>
    </source>
</evidence>
<evidence type="ECO:0000313" key="3">
    <source>
        <dbReference type="Proteomes" id="UP000621455"/>
    </source>
</evidence>